<dbReference type="Proteomes" id="UP000602653">
    <property type="component" value="Chromosome"/>
</dbReference>
<dbReference type="SUPFAM" id="SSF55347">
    <property type="entry name" value="Glyceraldehyde-3-phosphate dehydrogenase-like, C-terminal domain"/>
    <property type="match status" value="1"/>
</dbReference>
<dbReference type="InterPro" id="IPR036291">
    <property type="entry name" value="NAD(P)-bd_dom_sf"/>
</dbReference>
<evidence type="ECO:0000259" key="2">
    <source>
        <dbReference type="Pfam" id="PF01408"/>
    </source>
</evidence>
<gene>
    <name evidence="4" type="ORF">JTE88_00170</name>
</gene>
<keyword evidence="5" id="KW-1185">Reference proteome</keyword>
<dbReference type="PANTHER" id="PTHR43818:SF11">
    <property type="entry name" value="BCDNA.GH03377"/>
    <property type="match status" value="1"/>
</dbReference>
<name>A0ABX7II51_9ACTO</name>
<dbReference type="InterPro" id="IPR000683">
    <property type="entry name" value="Gfo/Idh/MocA-like_OxRdtase_N"/>
</dbReference>
<keyword evidence="1" id="KW-0560">Oxidoreductase</keyword>
<dbReference type="SUPFAM" id="SSF51735">
    <property type="entry name" value="NAD(P)-binding Rossmann-fold domains"/>
    <property type="match status" value="1"/>
</dbReference>
<protein>
    <submittedName>
        <fullName evidence="4">Gfo/Idh/MocA family oxidoreductase</fullName>
    </submittedName>
</protein>
<dbReference type="Gene3D" id="3.40.50.720">
    <property type="entry name" value="NAD(P)-binding Rossmann-like Domain"/>
    <property type="match status" value="1"/>
</dbReference>
<dbReference type="Pfam" id="PF22725">
    <property type="entry name" value="GFO_IDH_MocA_C3"/>
    <property type="match status" value="1"/>
</dbReference>
<evidence type="ECO:0000313" key="5">
    <source>
        <dbReference type="Proteomes" id="UP000602653"/>
    </source>
</evidence>
<dbReference type="InterPro" id="IPR050463">
    <property type="entry name" value="Gfo/Idh/MocA_oxidrdct_glycsds"/>
</dbReference>
<feature type="domain" description="GFO/IDH/MocA-like oxidoreductase" evidence="3">
    <location>
        <begin position="143"/>
        <end position="290"/>
    </location>
</feature>
<sequence length="399" mass="43539">MTKKNSLGVGVISLGWMGRLHTRSYKAMAELYPELDLELRLVLACDPVLENQQLATDVLGFEKAVSDYHELINDPEVDVISICSPNYLHKEIALAVAKSGKPFWIEKPMGISAQQAAEIAQAVNGKNIITSVGFNYRHTPAIEEARKLISEGKLGTITNVRCWLIADYASSPQGPYTWRYDRSKAGAGVVGDLLSHGSDLVQYVLRDAITSVSATTGTFITERPIPTKMGVGHTGWEVSDEMHPVENEDYVAAIIRTAGGVLGTIESNRVAVGPRAEYQIEVYGTDGSIRWNFEKLNDLEVCIGQDQGTVHGYTRSMANPNYPHFSRFQPGAGTSMGFDDMKAVECFKFLSGVLTGEQIGPSVADGWSAAEIDEAIVKSAQDGKWHNVHQVSGKITFAQ</sequence>
<dbReference type="InterPro" id="IPR055170">
    <property type="entry name" value="GFO_IDH_MocA-like_dom"/>
</dbReference>
<proteinExistence type="predicted"/>
<evidence type="ECO:0000256" key="1">
    <source>
        <dbReference type="ARBA" id="ARBA00023002"/>
    </source>
</evidence>
<dbReference type="PANTHER" id="PTHR43818">
    <property type="entry name" value="BCDNA.GH03377"/>
    <property type="match status" value="1"/>
</dbReference>
<dbReference type="Gene3D" id="3.30.360.10">
    <property type="entry name" value="Dihydrodipicolinate Reductase, domain 2"/>
    <property type="match status" value="1"/>
</dbReference>
<dbReference type="Pfam" id="PF01408">
    <property type="entry name" value="GFO_IDH_MocA"/>
    <property type="match status" value="1"/>
</dbReference>
<dbReference type="EMBL" id="CP070228">
    <property type="protein sequence ID" value="QRV02214.1"/>
    <property type="molecule type" value="Genomic_DNA"/>
</dbReference>
<reference evidence="4 5" key="1">
    <citation type="submission" date="2021-02" db="EMBL/GenBank/DDBJ databases">
        <title>Complete Genome Sequence of Arcanobacterium phocisimile strain DSM 26142T from a harbour seal.</title>
        <authorList>
            <person name="Borowiak M."/>
            <person name="Alssahen M."/>
            <person name="Malorny B."/>
            <person name="Laemmler C."/>
            <person name="Siebert U."/>
            <person name="Ploetz M."/>
            <person name="Abdulmawjood A."/>
        </authorList>
    </citation>
    <scope>NUCLEOTIDE SEQUENCE [LARGE SCALE GENOMIC DNA]</scope>
    <source>
        <strain evidence="4 5">DSM 26142</strain>
    </source>
</reference>
<accession>A0ABX7II51</accession>
<evidence type="ECO:0000313" key="4">
    <source>
        <dbReference type="EMBL" id="QRV02214.1"/>
    </source>
</evidence>
<evidence type="ECO:0000259" key="3">
    <source>
        <dbReference type="Pfam" id="PF22725"/>
    </source>
</evidence>
<organism evidence="4 5">
    <name type="scientific">Arcanobacterium phocisimile</name>
    <dbReference type="NCBI Taxonomy" id="1302235"/>
    <lineage>
        <taxon>Bacteria</taxon>
        <taxon>Bacillati</taxon>
        <taxon>Actinomycetota</taxon>
        <taxon>Actinomycetes</taxon>
        <taxon>Actinomycetales</taxon>
        <taxon>Actinomycetaceae</taxon>
        <taxon>Arcanobacterium</taxon>
    </lineage>
</organism>
<feature type="domain" description="Gfo/Idh/MocA-like oxidoreductase N-terminal" evidence="2">
    <location>
        <begin position="8"/>
        <end position="134"/>
    </location>
</feature>
<dbReference type="RefSeq" id="WP_204424539.1">
    <property type="nucleotide sequence ID" value="NZ_CP070228.1"/>
</dbReference>